<dbReference type="GO" id="GO:0016747">
    <property type="term" value="F:acyltransferase activity, transferring groups other than amino-acyl groups"/>
    <property type="evidence" value="ECO:0007669"/>
    <property type="project" value="InterPro"/>
</dbReference>
<dbReference type="KEGG" id="scl:sce0789"/>
<proteinExistence type="predicted"/>
<evidence type="ECO:0000259" key="1">
    <source>
        <dbReference type="PROSITE" id="PS51186"/>
    </source>
</evidence>
<sequence length="266" mass="29057">MIDSRVLESNQLFIDAWSFWAEHSPDGSVSKPAPGVVATWMNHAWPICNLMFFDTAVNDEADLVARVRATFACAKGLKHGWLLFASPDMLPPELRERAPEIFAQHGLTRATQMTGMIADSLVSPQRELPNLKYARVRDEHARRSVGTVNAEAYGIPSEWGIDAVNYASMWPDAAFGDLAIVDGKAVSTATVVRLESCHYVGLVATLPDHQRQGYGEGVMRHAIEQAALVEGPKRVALHATEAGRPLYASMGFRDAASFIGYYPSGG</sequence>
<dbReference type="HOGENOM" id="CLU_091366_0_0_7"/>
<dbReference type="STRING" id="448385.sce0789"/>
<dbReference type="CDD" id="cd04301">
    <property type="entry name" value="NAT_SF"/>
    <property type="match status" value="1"/>
</dbReference>
<dbReference type="RefSeq" id="WP_012233424.1">
    <property type="nucleotide sequence ID" value="NC_010162.1"/>
</dbReference>
<accession>A9EP72</accession>
<dbReference type="InterPro" id="IPR000182">
    <property type="entry name" value="GNAT_dom"/>
</dbReference>
<dbReference type="AlphaFoldDB" id="A9EP72"/>
<reference evidence="2 3" key="1">
    <citation type="journal article" date="2007" name="Nat. Biotechnol.">
        <title>Complete genome sequence of the myxobacterium Sorangium cellulosum.</title>
        <authorList>
            <person name="Schneiker S."/>
            <person name="Perlova O."/>
            <person name="Kaiser O."/>
            <person name="Gerth K."/>
            <person name="Alici A."/>
            <person name="Altmeyer M.O."/>
            <person name="Bartels D."/>
            <person name="Bekel T."/>
            <person name="Beyer S."/>
            <person name="Bode E."/>
            <person name="Bode H.B."/>
            <person name="Bolten C.J."/>
            <person name="Choudhuri J.V."/>
            <person name="Doss S."/>
            <person name="Elnakady Y.A."/>
            <person name="Frank B."/>
            <person name="Gaigalat L."/>
            <person name="Goesmann A."/>
            <person name="Groeger C."/>
            <person name="Gross F."/>
            <person name="Jelsbak L."/>
            <person name="Jelsbak L."/>
            <person name="Kalinowski J."/>
            <person name="Kegler C."/>
            <person name="Knauber T."/>
            <person name="Konietzny S."/>
            <person name="Kopp M."/>
            <person name="Krause L."/>
            <person name="Krug D."/>
            <person name="Linke B."/>
            <person name="Mahmud T."/>
            <person name="Martinez-Arias R."/>
            <person name="McHardy A.C."/>
            <person name="Merai M."/>
            <person name="Meyer F."/>
            <person name="Mormann S."/>
            <person name="Munoz-Dorado J."/>
            <person name="Perez J."/>
            <person name="Pradella S."/>
            <person name="Rachid S."/>
            <person name="Raddatz G."/>
            <person name="Rosenau F."/>
            <person name="Rueckert C."/>
            <person name="Sasse F."/>
            <person name="Scharfe M."/>
            <person name="Schuster S.C."/>
            <person name="Suen G."/>
            <person name="Treuner-Lange A."/>
            <person name="Velicer G.J."/>
            <person name="Vorholter F.-J."/>
            <person name="Weissman K.J."/>
            <person name="Welch R.D."/>
            <person name="Wenzel S.C."/>
            <person name="Whitworth D.E."/>
            <person name="Wilhelm S."/>
            <person name="Wittmann C."/>
            <person name="Bloecker H."/>
            <person name="Puehler A."/>
            <person name="Mueller R."/>
        </authorList>
    </citation>
    <scope>NUCLEOTIDE SEQUENCE [LARGE SCALE GENOMIC DNA]</scope>
    <source>
        <strain evidence="3">So ce56</strain>
    </source>
</reference>
<gene>
    <name evidence="2" type="ordered locus">sce0789</name>
</gene>
<dbReference type="InterPro" id="IPR016181">
    <property type="entry name" value="Acyl_CoA_acyltransferase"/>
</dbReference>
<dbReference type="PROSITE" id="PS51186">
    <property type="entry name" value="GNAT"/>
    <property type="match status" value="1"/>
</dbReference>
<evidence type="ECO:0000313" key="2">
    <source>
        <dbReference type="EMBL" id="CAN90946.1"/>
    </source>
</evidence>
<name>A9EP72_SORC5</name>
<organism evidence="2 3">
    <name type="scientific">Sorangium cellulosum (strain So ce56)</name>
    <name type="common">Polyangium cellulosum (strain So ce56)</name>
    <dbReference type="NCBI Taxonomy" id="448385"/>
    <lineage>
        <taxon>Bacteria</taxon>
        <taxon>Pseudomonadati</taxon>
        <taxon>Myxococcota</taxon>
        <taxon>Polyangia</taxon>
        <taxon>Polyangiales</taxon>
        <taxon>Polyangiaceae</taxon>
        <taxon>Sorangium</taxon>
    </lineage>
</organism>
<protein>
    <recommendedName>
        <fullName evidence="1">N-acetyltransferase domain-containing protein</fullName>
    </recommendedName>
</protein>
<dbReference type="eggNOG" id="COG0456">
    <property type="taxonomic scope" value="Bacteria"/>
</dbReference>
<dbReference type="SUPFAM" id="SSF55729">
    <property type="entry name" value="Acyl-CoA N-acyltransferases (Nat)"/>
    <property type="match status" value="1"/>
</dbReference>
<dbReference type="Proteomes" id="UP000002139">
    <property type="component" value="Chromosome"/>
</dbReference>
<dbReference type="Gene3D" id="3.40.630.30">
    <property type="match status" value="1"/>
</dbReference>
<keyword evidence="3" id="KW-1185">Reference proteome</keyword>
<evidence type="ECO:0000313" key="3">
    <source>
        <dbReference type="Proteomes" id="UP000002139"/>
    </source>
</evidence>
<dbReference type="EMBL" id="AM746676">
    <property type="protein sequence ID" value="CAN90946.1"/>
    <property type="molecule type" value="Genomic_DNA"/>
</dbReference>
<dbReference type="Pfam" id="PF13508">
    <property type="entry name" value="Acetyltransf_7"/>
    <property type="match status" value="1"/>
</dbReference>
<dbReference type="BioCyc" id="SCEL448385:SCE_RS04140-MONOMER"/>
<dbReference type="OrthoDB" id="1706016at2"/>
<feature type="domain" description="N-acetyltransferase" evidence="1">
    <location>
        <begin position="123"/>
        <end position="266"/>
    </location>
</feature>